<dbReference type="Gene3D" id="3.60.21.40">
    <property type="entry name" value="GpdQ, catalytic alpha/beta sandwich domain"/>
    <property type="match status" value="1"/>
</dbReference>
<dbReference type="Pfam" id="PF00149">
    <property type="entry name" value="Metallophos"/>
    <property type="match status" value="1"/>
</dbReference>
<feature type="domain" description="Calcineurin-like phosphoesterase" evidence="1">
    <location>
        <begin position="1"/>
        <end position="167"/>
    </location>
</feature>
<dbReference type="RefSeq" id="WP_129060142.1">
    <property type="nucleotide sequence ID" value="NZ_NXIE01000001.1"/>
</dbReference>
<evidence type="ECO:0000313" key="3">
    <source>
        <dbReference type="Proteomes" id="UP000289718"/>
    </source>
</evidence>
<dbReference type="AlphaFoldDB" id="A0A4Q1AZC8"/>
<dbReference type="GO" id="GO:0016787">
    <property type="term" value="F:hydrolase activity"/>
    <property type="evidence" value="ECO:0007669"/>
    <property type="project" value="InterPro"/>
</dbReference>
<reference evidence="2 3" key="1">
    <citation type="submission" date="2017-09" db="EMBL/GenBank/DDBJ databases">
        <title>Genomics of the genus Arcobacter.</title>
        <authorList>
            <person name="Perez-Cataluna A."/>
            <person name="Figueras M.J."/>
            <person name="Salas-Masso N."/>
        </authorList>
    </citation>
    <scope>NUCLEOTIDE SEQUENCE [LARGE SCALE GENOMIC DNA]</scope>
    <source>
        <strain evidence="2 3">F156-34</strain>
    </source>
</reference>
<evidence type="ECO:0000259" key="1">
    <source>
        <dbReference type="Pfam" id="PF00149"/>
    </source>
</evidence>
<dbReference type="InterPro" id="IPR029052">
    <property type="entry name" value="Metallo-depent_PP-like"/>
</dbReference>
<dbReference type="SUPFAM" id="SSF56300">
    <property type="entry name" value="Metallo-dependent phosphatases"/>
    <property type="match status" value="1"/>
</dbReference>
<dbReference type="CDD" id="cd00838">
    <property type="entry name" value="MPP_superfamily"/>
    <property type="match status" value="1"/>
</dbReference>
<dbReference type="Proteomes" id="UP000289718">
    <property type="component" value="Unassembled WGS sequence"/>
</dbReference>
<dbReference type="InterPro" id="IPR051693">
    <property type="entry name" value="UPF0046_metallophosphoest"/>
</dbReference>
<accession>A0A4Q1AZC8</accession>
<gene>
    <name evidence="2" type="ORF">CP965_00865</name>
</gene>
<comment type="caution">
    <text evidence="2">The sequence shown here is derived from an EMBL/GenBank/DDBJ whole genome shotgun (WGS) entry which is preliminary data.</text>
</comment>
<protein>
    <submittedName>
        <fullName evidence="2">Metallophosphoesterase</fullName>
    </submittedName>
</protein>
<dbReference type="InterPro" id="IPR042283">
    <property type="entry name" value="GpdQ_catalytic"/>
</dbReference>
<dbReference type="Gene3D" id="3.60.21.10">
    <property type="match status" value="1"/>
</dbReference>
<organism evidence="2 3">
    <name type="scientific">Halarcobacter mediterraneus</name>
    <dbReference type="NCBI Taxonomy" id="2023153"/>
    <lineage>
        <taxon>Bacteria</taxon>
        <taxon>Pseudomonadati</taxon>
        <taxon>Campylobacterota</taxon>
        <taxon>Epsilonproteobacteria</taxon>
        <taxon>Campylobacterales</taxon>
        <taxon>Arcobacteraceae</taxon>
        <taxon>Halarcobacter</taxon>
    </lineage>
</organism>
<name>A0A4Q1AZC8_9BACT</name>
<proteinExistence type="predicted"/>
<sequence>MTILHTTDLHFNKHWFEWISKQQDKYDVFCITGDFLEDSKDETLLEQIEWISNWMKSFTKPLFICSGNHDIEELENEEWFLKVNNIYSDNSIKTINGFKFGSIPYIAAEFYEYDECDVILYHLPPSNTKTSIHKKTNEDWGDKEFYRNIKKGILSPKIVLCGHMHYPTDVRDKINNTTIYNPGVDVSKKVPKHNIIKI</sequence>
<dbReference type="PANTHER" id="PTHR12905">
    <property type="entry name" value="METALLOPHOSPHOESTERASE"/>
    <property type="match status" value="1"/>
</dbReference>
<evidence type="ECO:0000313" key="2">
    <source>
        <dbReference type="EMBL" id="RXK14032.1"/>
    </source>
</evidence>
<dbReference type="OrthoDB" id="332939at2"/>
<dbReference type="EMBL" id="NXIE01000001">
    <property type="protein sequence ID" value="RXK14032.1"/>
    <property type="molecule type" value="Genomic_DNA"/>
</dbReference>
<dbReference type="PANTHER" id="PTHR12905:SF0">
    <property type="entry name" value="CALCINEURIN-LIKE PHOSPHOESTERASE DOMAIN-CONTAINING PROTEIN"/>
    <property type="match status" value="1"/>
</dbReference>
<dbReference type="InterPro" id="IPR004843">
    <property type="entry name" value="Calcineurin-like_PHP"/>
</dbReference>
<keyword evidence="3" id="KW-1185">Reference proteome</keyword>